<dbReference type="KEGG" id="pfer:IRI77_04425"/>
<organism evidence="3 4">
    <name type="scientific">Paludibaculum fermentans</name>
    <dbReference type="NCBI Taxonomy" id="1473598"/>
    <lineage>
        <taxon>Bacteria</taxon>
        <taxon>Pseudomonadati</taxon>
        <taxon>Acidobacteriota</taxon>
        <taxon>Terriglobia</taxon>
        <taxon>Bryobacterales</taxon>
        <taxon>Bryobacteraceae</taxon>
        <taxon>Paludibaculum</taxon>
    </lineage>
</organism>
<dbReference type="Gene3D" id="3.30.360.10">
    <property type="entry name" value="Dihydrodipicolinate Reductase, domain 2"/>
    <property type="match status" value="1"/>
</dbReference>
<accession>A0A7S7SKI8</accession>
<name>A0A7S7SKI8_PALFE</name>
<protein>
    <submittedName>
        <fullName evidence="3">Gfo/Idh/MocA family oxidoreductase</fullName>
    </submittedName>
</protein>
<feature type="domain" description="Gfo/Idh/MocA-like oxidoreductase N-terminal" evidence="1">
    <location>
        <begin position="53"/>
        <end position="156"/>
    </location>
</feature>
<dbReference type="SUPFAM" id="SSF51735">
    <property type="entry name" value="NAD(P)-binding Rossmann-fold domains"/>
    <property type="match status" value="1"/>
</dbReference>
<dbReference type="InterPro" id="IPR036291">
    <property type="entry name" value="NAD(P)-bd_dom_sf"/>
</dbReference>
<feature type="domain" description="GFO/IDH/MocA-like oxidoreductase" evidence="2">
    <location>
        <begin position="174"/>
        <end position="293"/>
    </location>
</feature>
<dbReference type="InterPro" id="IPR051450">
    <property type="entry name" value="Gfo/Idh/MocA_Oxidoreductases"/>
</dbReference>
<dbReference type="AlphaFoldDB" id="A0A7S7SKI8"/>
<keyword evidence="4" id="KW-1185">Reference proteome</keyword>
<dbReference type="Pfam" id="PF01408">
    <property type="entry name" value="GFO_IDH_MocA"/>
    <property type="match status" value="1"/>
</dbReference>
<sequence length="372" mass="40592">MGFLPGYDAAVTIFRTLALATLAATVFAQDAAPPLRLAIAGLVHGHVDGFLRNARGKRVQIVGLYDPDTKLHAKYAEKYHLEANLFFTDLNVMLDKTKPEAVASFTSTYDHPVVVQAAAARKIHVMMEKPLAVSTDHARAIQKAAASSGIHVIVNYETTWYRSHGAIYDLVKKQKAIGDIRKMVAMDGHQGPKEIGTGPEFFGWLTDPVKNGAGALFDFGCYGANLMTWLMDGQRPIAVTAMTQRIKPAIYPNVDDEANVLVEYPKAIGIIEGSWNWPYSRKDLEVYTEKGTAIAVGGNILRTRQPGHNDERTETPAALPADESDSISYLTAVVRGTLKPSGLSSLENNMVVTEILEAARESAKTGRRVTLK</sequence>
<dbReference type="PANTHER" id="PTHR43377">
    <property type="entry name" value="BILIVERDIN REDUCTASE A"/>
    <property type="match status" value="1"/>
</dbReference>
<gene>
    <name evidence="3" type="ORF">IRI77_04425</name>
</gene>
<dbReference type="GO" id="GO:0000166">
    <property type="term" value="F:nucleotide binding"/>
    <property type="evidence" value="ECO:0007669"/>
    <property type="project" value="InterPro"/>
</dbReference>
<dbReference type="PANTHER" id="PTHR43377:SF1">
    <property type="entry name" value="BILIVERDIN REDUCTASE A"/>
    <property type="match status" value="1"/>
</dbReference>
<dbReference type="Pfam" id="PF22725">
    <property type="entry name" value="GFO_IDH_MocA_C3"/>
    <property type="match status" value="1"/>
</dbReference>
<dbReference type="Gene3D" id="3.40.50.720">
    <property type="entry name" value="NAD(P)-binding Rossmann-like Domain"/>
    <property type="match status" value="1"/>
</dbReference>
<dbReference type="InterPro" id="IPR000683">
    <property type="entry name" value="Gfo/Idh/MocA-like_OxRdtase_N"/>
</dbReference>
<proteinExistence type="predicted"/>
<evidence type="ECO:0000259" key="1">
    <source>
        <dbReference type="Pfam" id="PF01408"/>
    </source>
</evidence>
<dbReference type="EMBL" id="CP063849">
    <property type="protein sequence ID" value="QOY89212.1"/>
    <property type="molecule type" value="Genomic_DNA"/>
</dbReference>
<evidence type="ECO:0000313" key="4">
    <source>
        <dbReference type="Proteomes" id="UP000593892"/>
    </source>
</evidence>
<reference evidence="3 4" key="1">
    <citation type="submission" date="2020-10" db="EMBL/GenBank/DDBJ databases">
        <title>Complete genome sequence of Paludibaculum fermentans P105T, a facultatively anaerobic acidobacterium capable of dissimilatory Fe(III) reduction.</title>
        <authorList>
            <person name="Dedysh S.N."/>
            <person name="Beletsky A.V."/>
            <person name="Kulichevskaya I.S."/>
            <person name="Mardanov A.V."/>
            <person name="Ravin N.V."/>
        </authorList>
    </citation>
    <scope>NUCLEOTIDE SEQUENCE [LARGE SCALE GENOMIC DNA]</scope>
    <source>
        <strain evidence="3 4">P105</strain>
    </source>
</reference>
<dbReference type="InterPro" id="IPR055170">
    <property type="entry name" value="GFO_IDH_MocA-like_dom"/>
</dbReference>
<evidence type="ECO:0000313" key="3">
    <source>
        <dbReference type="EMBL" id="QOY89212.1"/>
    </source>
</evidence>
<dbReference type="Proteomes" id="UP000593892">
    <property type="component" value="Chromosome"/>
</dbReference>
<dbReference type="SUPFAM" id="SSF55347">
    <property type="entry name" value="Glyceraldehyde-3-phosphate dehydrogenase-like, C-terminal domain"/>
    <property type="match status" value="1"/>
</dbReference>
<evidence type="ECO:0000259" key="2">
    <source>
        <dbReference type="Pfam" id="PF22725"/>
    </source>
</evidence>